<sequence length="35" mass="4052">MQACTRAFRTHNFSTSLELLTPPVTHQKLLLFVSY</sequence>
<dbReference type="AlphaFoldDB" id="A0A0E9VGY4"/>
<reference evidence="1" key="1">
    <citation type="submission" date="2014-11" db="EMBL/GenBank/DDBJ databases">
        <authorList>
            <person name="Amaro Gonzalez C."/>
        </authorList>
    </citation>
    <scope>NUCLEOTIDE SEQUENCE</scope>
</reference>
<proteinExistence type="predicted"/>
<protein>
    <submittedName>
        <fullName evidence="1">Uncharacterized protein</fullName>
    </submittedName>
</protein>
<dbReference type="EMBL" id="GBXM01031867">
    <property type="protein sequence ID" value="JAH76710.1"/>
    <property type="molecule type" value="Transcribed_RNA"/>
</dbReference>
<reference evidence="1" key="2">
    <citation type="journal article" date="2015" name="Fish Shellfish Immunol.">
        <title>Early steps in the European eel (Anguilla anguilla)-Vibrio vulnificus interaction in the gills: Role of the RtxA13 toxin.</title>
        <authorList>
            <person name="Callol A."/>
            <person name="Pajuelo D."/>
            <person name="Ebbesson L."/>
            <person name="Teles M."/>
            <person name="MacKenzie S."/>
            <person name="Amaro C."/>
        </authorList>
    </citation>
    <scope>NUCLEOTIDE SEQUENCE</scope>
</reference>
<evidence type="ECO:0000313" key="1">
    <source>
        <dbReference type="EMBL" id="JAH76710.1"/>
    </source>
</evidence>
<organism evidence="1">
    <name type="scientific">Anguilla anguilla</name>
    <name type="common">European freshwater eel</name>
    <name type="synonym">Muraena anguilla</name>
    <dbReference type="NCBI Taxonomy" id="7936"/>
    <lineage>
        <taxon>Eukaryota</taxon>
        <taxon>Metazoa</taxon>
        <taxon>Chordata</taxon>
        <taxon>Craniata</taxon>
        <taxon>Vertebrata</taxon>
        <taxon>Euteleostomi</taxon>
        <taxon>Actinopterygii</taxon>
        <taxon>Neopterygii</taxon>
        <taxon>Teleostei</taxon>
        <taxon>Anguilliformes</taxon>
        <taxon>Anguillidae</taxon>
        <taxon>Anguilla</taxon>
    </lineage>
</organism>
<accession>A0A0E9VGY4</accession>
<name>A0A0E9VGY4_ANGAN</name>